<evidence type="ECO:0000256" key="2">
    <source>
        <dbReference type="PROSITE-ProRule" id="PRU00023"/>
    </source>
</evidence>
<dbReference type="SUPFAM" id="SSF52743">
    <property type="entry name" value="Subtilisin-like"/>
    <property type="match status" value="1"/>
</dbReference>
<dbReference type="Pfam" id="PF00082">
    <property type="entry name" value="Peptidase_S8"/>
    <property type="match status" value="1"/>
</dbReference>
<dbReference type="SMART" id="SM00248">
    <property type="entry name" value="ANK"/>
    <property type="match status" value="2"/>
</dbReference>
<dbReference type="Gene3D" id="1.25.40.20">
    <property type="entry name" value="Ankyrin repeat-containing domain"/>
    <property type="match status" value="1"/>
</dbReference>
<comment type="similarity">
    <text evidence="1 3">Belongs to the peptidase S8 family.</text>
</comment>
<dbReference type="Gene3D" id="3.40.50.200">
    <property type="entry name" value="Peptidase S8/S53 domain"/>
    <property type="match status" value="1"/>
</dbReference>
<feature type="compositionally biased region" description="Polar residues" evidence="4">
    <location>
        <begin position="349"/>
        <end position="361"/>
    </location>
</feature>
<comment type="caution">
    <text evidence="3">Lacks conserved residue(s) required for the propagation of feature annotation.</text>
</comment>
<reference evidence="6" key="1">
    <citation type="submission" date="2023-06" db="EMBL/GenBank/DDBJ databases">
        <authorList>
            <person name="Noh H."/>
        </authorList>
    </citation>
    <scope>NUCLEOTIDE SEQUENCE</scope>
    <source>
        <strain evidence="6">DUCC20226</strain>
    </source>
</reference>
<organism evidence="6 7">
    <name type="scientific">Phomopsis amygdali</name>
    <name type="common">Fusicoccum amygdali</name>
    <dbReference type="NCBI Taxonomy" id="1214568"/>
    <lineage>
        <taxon>Eukaryota</taxon>
        <taxon>Fungi</taxon>
        <taxon>Dikarya</taxon>
        <taxon>Ascomycota</taxon>
        <taxon>Pezizomycotina</taxon>
        <taxon>Sordariomycetes</taxon>
        <taxon>Sordariomycetidae</taxon>
        <taxon>Diaporthales</taxon>
        <taxon>Diaporthaceae</taxon>
        <taxon>Diaporthe</taxon>
    </lineage>
</organism>
<dbReference type="PROSITE" id="PS50297">
    <property type="entry name" value="ANK_REP_REGION"/>
    <property type="match status" value="1"/>
</dbReference>
<dbReference type="GO" id="GO:0006508">
    <property type="term" value="P:proteolysis"/>
    <property type="evidence" value="ECO:0007669"/>
    <property type="project" value="InterPro"/>
</dbReference>
<dbReference type="SUPFAM" id="SSF48403">
    <property type="entry name" value="Ankyrin repeat"/>
    <property type="match status" value="1"/>
</dbReference>
<feature type="repeat" description="ANK" evidence="2">
    <location>
        <begin position="263"/>
        <end position="301"/>
    </location>
</feature>
<keyword evidence="7" id="KW-1185">Reference proteome</keyword>
<dbReference type="EMBL" id="JAUJFL010000001">
    <property type="protein sequence ID" value="KAK2616052.1"/>
    <property type="molecule type" value="Genomic_DNA"/>
</dbReference>
<name>A0AAD9W9I0_PHOAM</name>
<protein>
    <recommendedName>
        <fullName evidence="5">Peptidase S8/S53 domain-containing protein</fullName>
    </recommendedName>
</protein>
<keyword evidence="2" id="KW-0040">ANK repeat</keyword>
<proteinExistence type="inferred from homology"/>
<feature type="region of interest" description="Disordered" evidence="4">
    <location>
        <begin position="344"/>
        <end position="418"/>
    </location>
</feature>
<evidence type="ECO:0000256" key="4">
    <source>
        <dbReference type="SAM" id="MobiDB-lite"/>
    </source>
</evidence>
<sequence>MDSQAESLATLTRQLTGGISAELEIADLDDYTNTPFDDQTRQIDHVLSGFDSDIEVAKERNAQKDLKINELREKKLREVQQTMHSDEKLSIEGIKPLTKSEENKILADCWQTFGRERQSNWHCLTKEGRNFLHHLAYQPWVRDSRPCPAWVVTAAVSERPDLMDATDLKGRTPLTAAIAENNVRFCLAVFTQKTGKLEELGKYLRRECTIRESSNISDSELTCLHAALTPRHFSNQNGSHRAKILLNLISMAPREMFTVTDSHGRTPLHLALEFDCSSLPSQVNIVKMLLQRGPEALSIAKKLDSGRRISVYQYHEESRKKAEYRYKERQNELKEQEDKQIEERFRAPQQRSNTQGNSQISVPGKEPEMPKTRETDISGGSKKADTLPDRSTRPPRGPDLNRPLANVSSRRDSGSKFETYSLPEALPKTTNEIPAYAKRRELEEKEHRERQAASDEILHHLRLLCLRTQDPDKASQFLKKLEGNDDKVLWFDFGPRKKMSEPEFKKVFDHLGFESVLQYVAFPQIDVKTIEESGHTEGRTEWIPDPVVIFFDWLRHKKRGVKKIIRVIVDDFEDHEASHNSHSDEGIEQALDGFNVEILDWARPDICPSSLLKFGQSLREINLYWSGRNPVLRAWSEAEGLCKLRNLERIKIIKVHGTQSSRRTEENLHSFKQRLEKSWSQAWPAGMHRLPIIEIDASLPAHLGHALAHRRGLQRGAVQPSPFNSHNINPHRWMECMKRFSEEFRQIVGKLSNMKRPVDSIIPGPVVVALIDDGRVLALSAHTAYTLSYTFQDCILTYVALGTDKDHSDLSFNRPFRGTSFEQYQQGSRYRGVSPWWHSSSGHGTLMARLIAGICPSAVIHIIKLRTFAAQDSEKLQIDTKSAIEAIKYATELGAQIISMSWTVKPPEEDDTSFRNALHSALTDPQGISMFCAASDQGKFADRTFPHAGNQGSFRIGGATATGKTLDTVGDKDKLDFVFPGHEVVIDHWYEDVDRKTLDEFDAHSGSSVATALAAGLAALIIECVRLGVVHTNENPEKQNDPDIAVTANDLALIRKSQALKQAMLSIGTDMNTGHKYLEVWRLFEAKTTRLNEHRRNADFLGQMETIAGLARHFLKR</sequence>
<evidence type="ECO:0000313" key="7">
    <source>
        <dbReference type="Proteomes" id="UP001265746"/>
    </source>
</evidence>
<dbReference type="AlphaFoldDB" id="A0AAD9W9I0"/>
<dbReference type="InterPro" id="IPR036770">
    <property type="entry name" value="Ankyrin_rpt-contain_sf"/>
</dbReference>
<dbReference type="PANTHER" id="PTHR43399">
    <property type="entry name" value="SUBTILISIN-RELATED"/>
    <property type="match status" value="1"/>
</dbReference>
<dbReference type="GO" id="GO:0004252">
    <property type="term" value="F:serine-type endopeptidase activity"/>
    <property type="evidence" value="ECO:0007669"/>
    <property type="project" value="InterPro"/>
</dbReference>
<dbReference type="Pfam" id="PF00023">
    <property type="entry name" value="Ank"/>
    <property type="match status" value="1"/>
</dbReference>
<dbReference type="InterPro" id="IPR002110">
    <property type="entry name" value="Ankyrin_rpt"/>
</dbReference>
<dbReference type="PANTHER" id="PTHR43399:SF4">
    <property type="entry name" value="CELL WALL-ASSOCIATED PROTEASE"/>
    <property type="match status" value="1"/>
</dbReference>
<dbReference type="InterPro" id="IPR051048">
    <property type="entry name" value="Peptidase_S8/S53_subtilisin"/>
</dbReference>
<dbReference type="InterPro" id="IPR000209">
    <property type="entry name" value="Peptidase_S8/S53_dom"/>
</dbReference>
<evidence type="ECO:0000259" key="5">
    <source>
        <dbReference type="Pfam" id="PF00082"/>
    </source>
</evidence>
<dbReference type="Proteomes" id="UP001265746">
    <property type="component" value="Unassembled WGS sequence"/>
</dbReference>
<accession>A0AAD9W9I0</accession>
<feature type="domain" description="Peptidase S8/S53" evidence="5">
    <location>
        <begin position="802"/>
        <end position="1023"/>
    </location>
</feature>
<gene>
    <name evidence="6" type="ORF">N8I77_002766</name>
</gene>
<evidence type="ECO:0000256" key="3">
    <source>
        <dbReference type="PROSITE-ProRule" id="PRU01240"/>
    </source>
</evidence>
<dbReference type="PROSITE" id="PS50088">
    <property type="entry name" value="ANK_REPEAT"/>
    <property type="match status" value="1"/>
</dbReference>
<dbReference type="PROSITE" id="PS51892">
    <property type="entry name" value="SUBTILASE"/>
    <property type="match status" value="1"/>
</dbReference>
<comment type="caution">
    <text evidence="6">The sequence shown here is derived from an EMBL/GenBank/DDBJ whole genome shotgun (WGS) entry which is preliminary data.</text>
</comment>
<feature type="compositionally biased region" description="Basic and acidic residues" evidence="4">
    <location>
        <begin position="365"/>
        <end position="392"/>
    </location>
</feature>
<evidence type="ECO:0000256" key="1">
    <source>
        <dbReference type="ARBA" id="ARBA00011073"/>
    </source>
</evidence>
<dbReference type="InterPro" id="IPR036852">
    <property type="entry name" value="Peptidase_S8/S53_dom_sf"/>
</dbReference>
<evidence type="ECO:0000313" key="6">
    <source>
        <dbReference type="EMBL" id="KAK2616052.1"/>
    </source>
</evidence>